<organism evidence="2 3">
    <name type="scientific">Periconia digitata</name>
    <dbReference type="NCBI Taxonomy" id="1303443"/>
    <lineage>
        <taxon>Eukaryota</taxon>
        <taxon>Fungi</taxon>
        <taxon>Dikarya</taxon>
        <taxon>Ascomycota</taxon>
        <taxon>Pezizomycotina</taxon>
        <taxon>Dothideomycetes</taxon>
        <taxon>Pleosporomycetidae</taxon>
        <taxon>Pleosporales</taxon>
        <taxon>Massarineae</taxon>
        <taxon>Periconiaceae</taxon>
        <taxon>Periconia</taxon>
    </lineage>
</organism>
<proteinExistence type="predicted"/>
<keyword evidence="3" id="KW-1185">Reference proteome</keyword>
<dbReference type="EMBL" id="CAOQHR010000010">
    <property type="protein sequence ID" value="CAI6340349.1"/>
    <property type="molecule type" value="Genomic_DNA"/>
</dbReference>
<sequence length="101" mass="11480">MITPYQEDSTLLGVVHAKIQVYYVVSKNLVPNIPHLKNPVARLVDIPIFFSPTIPKKAEKGTTNRIKRSGGAERERDSGAERNLPCAYWWSSEVVMYLCIY</sequence>
<evidence type="ECO:0000256" key="1">
    <source>
        <dbReference type="SAM" id="MobiDB-lite"/>
    </source>
</evidence>
<dbReference type="AlphaFoldDB" id="A0A9W4URY2"/>
<feature type="region of interest" description="Disordered" evidence="1">
    <location>
        <begin position="60"/>
        <end position="81"/>
    </location>
</feature>
<gene>
    <name evidence="2" type="ORF">PDIGIT_LOCUS13525</name>
</gene>
<evidence type="ECO:0000313" key="3">
    <source>
        <dbReference type="Proteomes" id="UP001152607"/>
    </source>
</evidence>
<evidence type="ECO:0000313" key="2">
    <source>
        <dbReference type="EMBL" id="CAI6340349.1"/>
    </source>
</evidence>
<dbReference type="Proteomes" id="UP001152607">
    <property type="component" value="Unassembled WGS sequence"/>
</dbReference>
<accession>A0A9W4URY2</accession>
<protein>
    <submittedName>
        <fullName evidence="2">Uncharacterized protein</fullName>
    </submittedName>
</protein>
<comment type="caution">
    <text evidence="2">The sequence shown here is derived from an EMBL/GenBank/DDBJ whole genome shotgun (WGS) entry which is preliminary data.</text>
</comment>
<feature type="compositionally biased region" description="Basic and acidic residues" evidence="1">
    <location>
        <begin position="70"/>
        <end position="80"/>
    </location>
</feature>
<name>A0A9W4URY2_9PLEO</name>
<reference evidence="2" key="1">
    <citation type="submission" date="2023-01" db="EMBL/GenBank/DDBJ databases">
        <authorList>
            <person name="Van Ghelder C."/>
            <person name="Rancurel C."/>
        </authorList>
    </citation>
    <scope>NUCLEOTIDE SEQUENCE</scope>
    <source>
        <strain evidence="2">CNCM I-4278</strain>
    </source>
</reference>